<sequence>MLLVSVVIFAVEVVGAVITGLQTCLAGHFDVDYSAFQLEPASHADHEHPTHP</sequence>
<keyword evidence="2" id="KW-1185">Reference proteome</keyword>
<protein>
    <submittedName>
        <fullName evidence="1">Uncharacterized protein</fullName>
    </submittedName>
</protein>
<gene>
    <name evidence="1" type="ORF">OG994_03895</name>
</gene>
<dbReference type="RefSeq" id="WP_328852196.1">
    <property type="nucleotide sequence ID" value="NZ_CP108084.1"/>
</dbReference>
<evidence type="ECO:0000313" key="2">
    <source>
        <dbReference type="Proteomes" id="UP001432190"/>
    </source>
</evidence>
<organism evidence="1 2">
    <name type="scientific">Micromonospora globbae</name>
    <dbReference type="NCBI Taxonomy" id="1894969"/>
    <lineage>
        <taxon>Bacteria</taxon>
        <taxon>Bacillati</taxon>
        <taxon>Actinomycetota</taxon>
        <taxon>Actinomycetes</taxon>
        <taxon>Micromonosporales</taxon>
        <taxon>Micromonosporaceae</taxon>
        <taxon>Micromonospora</taxon>
    </lineage>
</organism>
<name>A0ABZ1S8G6_9ACTN</name>
<dbReference type="Proteomes" id="UP001432190">
    <property type="component" value="Chromosome"/>
</dbReference>
<accession>A0ABZ1S8G6</accession>
<dbReference type="EMBL" id="CP108084">
    <property type="protein sequence ID" value="WUP50671.1"/>
    <property type="molecule type" value="Genomic_DNA"/>
</dbReference>
<proteinExistence type="predicted"/>
<evidence type="ECO:0000313" key="1">
    <source>
        <dbReference type="EMBL" id="WUP50671.1"/>
    </source>
</evidence>
<reference evidence="1" key="1">
    <citation type="submission" date="2022-10" db="EMBL/GenBank/DDBJ databases">
        <title>The complete genomes of actinobacterial strains from the NBC collection.</title>
        <authorList>
            <person name="Joergensen T.S."/>
            <person name="Alvarez Arevalo M."/>
            <person name="Sterndorff E.B."/>
            <person name="Faurdal D."/>
            <person name="Vuksanovic O."/>
            <person name="Mourched A.-S."/>
            <person name="Charusanti P."/>
            <person name="Shaw S."/>
            <person name="Blin K."/>
            <person name="Weber T."/>
        </authorList>
    </citation>
    <scope>NUCLEOTIDE SEQUENCE</scope>
    <source>
        <strain evidence="1">NBC_00256</strain>
    </source>
</reference>